<evidence type="ECO:0000256" key="1">
    <source>
        <dbReference type="SAM" id="MobiDB-lite"/>
    </source>
</evidence>
<evidence type="ECO:0000313" key="3">
    <source>
        <dbReference type="Proteomes" id="UP000253772"/>
    </source>
</evidence>
<sequence>MLSLPIAARAADGTAVSTGQATDERGGGLGINDAIRAGEAKRGNSLSTGSAGPLSPRPEYAKYPVYTGTLGDKPVRLRVAPKTDTRDSLQGEYSIGDGKSVRLLSGEWEDGSFLMEESDDGTRVSGNWEGQIDQQGVVRGTWTDAFNPAIILPFVIRPLGGSQVIPPFDSRQGSGATYAPPPPKSSISTEKPR</sequence>
<feature type="region of interest" description="Disordered" evidence="1">
    <location>
        <begin position="40"/>
        <end position="60"/>
    </location>
</feature>
<dbReference type="OrthoDB" id="9001603at2"/>
<feature type="region of interest" description="Disordered" evidence="1">
    <location>
        <begin position="12"/>
        <end position="31"/>
    </location>
</feature>
<gene>
    <name evidence="2" type="ORF">DDF84_006700</name>
</gene>
<feature type="region of interest" description="Disordered" evidence="1">
    <location>
        <begin position="163"/>
        <end position="193"/>
    </location>
</feature>
<proteinExistence type="predicted"/>
<protein>
    <submittedName>
        <fullName evidence="2">Uncharacterized protein</fullName>
    </submittedName>
</protein>
<dbReference type="EMBL" id="CP037900">
    <property type="protein sequence ID" value="QBP11640.1"/>
    <property type="molecule type" value="Genomic_DNA"/>
</dbReference>
<dbReference type="AlphaFoldDB" id="A0A482IY67"/>
<evidence type="ECO:0000313" key="2">
    <source>
        <dbReference type="EMBL" id="QBP11640.1"/>
    </source>
</evidence>
<dbReference type="RefSeq" id="WP_051069021.1">
    <property type="nucleotide sequence ID" value="NZ_CP037900.1"/>
</dbReference>
<accession>A0A482IY67</accession>
<dbReference type="Proteomes" id="UP000253772">
    <property type="component" value="Chromosome c1"/>
</dbReference>
<reference evidence="2 3" key="1">
    <citation type="submission" date="2019-03" db="EMBL/GenBank/DDBJ databases">
        <title>Comparative insights into the high quality Complete genome sequence of highly metal resistant Cupriavidus metallidurans strain BS1 isolated from a gold-copper mine.</title>
        <authorList>
            <person name="Mazhar H.S."/>
            <person name="Rensing C."/>
        </authorList>
    </citation>
    <scope>NUCLEOTIDE SEQUENCE [LARGE SCALE GENOMIC DNA]</scope>
    <source>
        <strain evidence="2 3">BS1</strain>
    </source>
</reference>
<organism evidence="2 3">
    <name type="scientific">Cupriavidus metallidurans</name>
    <dbReference type="NCBI Taxonomy" id="119219"/>
    <lineage>
        <taxon>Bacteria</taxon>
        <taxon>Pseudomonadati</taxon>
        <taxon>Pseudomonadota</taxon>
        <taxon>Betaproteobacteria</taxon>
        <taxon>Burkholderiales</taxon>
        <taxon>Burkholderiaceae</taxon>
        <taxon>Cupriavidus</taxon>
    </lineage>
</organism>
<name>A0A482IY67_9BURK</name>